<evidence type="ECO:0000313" key="2">
    <source>
        <dbReference type="EMBL" id="RYR66268.1"/>
    </source>
</evidence>
<dbReference type="AlphaFoldDB" id="A0A445DSV6"/>
<evidence type="ECO:0008006" key="4">
    <source>
        <dbReference type="Google" id="ProtNLM"/>
    </source>
</evidence>
<feature type="compositionally biased region" description="Low complexity" evidence="1">
    <location>
        <begin position="104"/>
        <end position="114"/>
    </location>
</feature>
<accession>A0A445DSV6</accession>
<dbReference type="Proteomes" id="UP000289738">
    <property type="component" value="Chromosome A03"/>
</dbReference>
<name>A0A445DSV6_ARAHY</name>
<sequence>MIKGSSSAIPTSHEVTTHILSPSFTADLFVQADNADDLCDVHTFEELAAAMRAAPVLDGAPKFMEVKDRDPLTEAIGDDRLDSKPPIVGDNTDNEEGTTRIRRSQAQSSSQTQQYPLHFSNLDLEEMNQSAFSDQQLLTIHGDVPSMLGINEFRISQQFQSKEKVGLTIKSYNIRWGVEYKFGSKYNWLIHVTMWQRKSYWEVRKYNGEHTYFAT</sequence>
<reference evidence="2 3" key="1">
    <citation type="submission" date="2019-01" db="EMBL/GenBank/DDBJ databases">
        <title>Sequencing of cultivated peanut Arachis hypogaea provides insights into genome evolution and oil improvement.</title>
        <authorList>
            <person name="Chen X."/>
        </authorList>
    </citation>
    <scope>NUCLEOTIDE SEQUENCE [LARGE SCALE GENOMIC DNA]</scope>
    <source>
        <strain evidence="3">cv. Fuhuasheng</strain>
        <tissue evidence="2">Leaves</tissue>
    </source>
</reference>
<protein>
    <recommendedName>
        <fullName evidence="4">Transposase MuDR plant domain-containing protein</fullName>
    </recommendedName>
</protein>
<feature type="compositionally biased region" description="Basic and acidic residues" evidence="1">
    <location>
        <begin position="74"/>
        <end position="83"/>
    </location>
</feature>
<comment type="caution">
    <text evidence="2">The sequence shown here is derived from an EMBL/GenBank/DDBJ whole genome shotgun (WGS) entry which is preliminary data.</text>
</comment>
<dbReference type="EMBL" id="SDMP01000003">
    <property type="protein sequence ID" value="RYR66268.1"/>
    <property type="molecule type" value="Genomic_DNA"/>
</dbReference>
<evidence type="ECO:0000256" key="1">
    <source>
        <dbReference type="SAM" id="MobiDB-lite"/>
    </source>
</evidence>
<keyword evidence="3" id="KW-1185">Reference proteome</keyword>
<feature type="region of interest" description="Disordered" evidence="1">
    <location>
        <begin position="74"/>
        <end position="114"/>
    </location>
</feature>
<organism evidence="2 3">
    <name type="scientific">Arachis hypogaea</name>
    <name type="common">Peanut</name>
    <dbReference type="NCBI Taxonomy" id="3818"/>
    <lineage>
        <taxon>Eukaryota</taxon>
        <taxon>Viridiplantae</taxon>
        <taxon>Streptophyta</taxon>
        <taxon>Embryophyta</taxon>
        <taxon>Tracheophyta</taxon>
        <taxon>Spermatophyta</taxon>
        <taxon>Magnoliopsida</taxon>
        <taxon>eudicotyledons</taxon>
        <taxon>Gunneridae</taxon>
        <taxon>Pentapetalae</taxon>
        <taxon>rosids</taxon>
        <taxon>fabids</taxon>
        <taxon>Fabales</taxon>
        <taxon>Fabaceae</taxon>
        <taxon>Papilionoideae</taxon>
        <taxon>50 kb inversion clade</taxon>
        <taxon>dalbergioids sensu lato</taxon>
        <taxon>Dalbergieae</taxon>
        <taxon>Pterocarpus clade</taxon>
        <taxon>Arachis</taxon>
    </lineage>
</organism>
<gene>
    <name evidence="2" type="ORF">Ahy_A03g012247</name>
</gene>
<proteinExistence type="predicted"/>
<evidence type="ECO:0000313" key="3">
    <source>
        <dbReference type="Proteomes" id="UP000289738"/>
    </source>
</evidence>